<organism evidence="1 2">
    <name type="scientific">Taklimakanibacter albus</name>
    <dbReference type="NCBI Taxonomy" id="2800327"/>
    <lineage>
        <taxon>Bacteria</taxon>
        <taxon>Pseudomonadati</taxon>
        <taxon>Pseudomonadota</taxon>
        <taxon>Alphaproteobacteria</taxon>
        <taxon>Hyphomicrobiales</taxon>
        <taxon>Aestuariivirgaceae</taxon>
        <taxon>Taklimakanibacter</taxon>
    </lineage>
</organism>
<dbReference type="Proteomes" id="UP000616151">
    <property type="component" value="Unassembled WGS sequence"/>
</dbReference>
<protein>
    <submittedName>
        <fullName evidence="1">4-(Cytidine 5'-diphospho)-2-C-methyl-D-erythritol kinase</fullName>
        <ecNumber evidence="1">2.7.1.148</ecNumber>
    </submittedName>
</protein>
<dbReference type="EC" id="2.7.1.148" evidence="1"/>
<evidence type="ECO:0000313" key="2">
    <source>
        <dbReference type="Proteomes" id="UP000616151"/>
    </source>
</evidence>
<evidence type="ECO:0000313" key="1">
    <source>
        <dbReference type="EMBL" id="MBK1870391.1"/>
    </source>
</evidence>
<keyword evidence="2" id="KW-1185">Reference proteome</keyword>
<keyword evidence="1" id="KW-0418">Kinase</keyword>
<reference evidence="1" key="1">
    <citation type="submission" date="2021-01" db="EMBL/GenBank/DDBJ databases">
        <authorList>
            <person name="Sun Q."/>
        </authorList>
    </citation>
    <scope>NUCLEOTIDE SEQUENCE</scope>
    <source>
        <strain evidence="1">YIM B02566</strain>
    </source>
</reference>
<sequence>MPHTELARAKINLALHVLGRRPDGYHELDSIVAFAGIADRLTFERADDWSLDIAGPFAAGLGGAPDNLVLKAARGFAQTFADEARYRITLEKHLPVASGIGGGSADAAATLRALRTLSAENIDSGKLSALAASLGADVPVCLVGRSCRMRGIGERIDLLNDLTPMPAVLVNPRREVATAQVFAKLALKPGDKVFAGLEEGADPASCRNDLSPPALAVAPVIGEVIAALQNRAGLRFARMSGSGATCFGIFASTAVAEAAARDIAAAYPGWWVMPTVIG</sequence>
<accession>A0ACC5RCG1</accession>
<keyword evidence="1" id="KW-0808">Transferase</keyword>
<gene>
    <name evidence="1" type="ORF">JHL16_28765</name>
</gene>
<proteinExistence type="predicted"/>
<name>A0ACC5RCG1_9HYPH</name>
<comment type="caution">
    <text evidence="1">The sequence shown here is derived from an EMBL/GenBank/DDBJ whole genome shotgun (WGS) entry which is preliminary data.</text>
</comment>
<dbReference type="EMBL" id="JAENHL010000008">
    <property type="protein sequence ID" value="MBK1870391.1"/>
    <property type="molecule type" value="Genomic_DNA"/>
</dbReference>